<gene>
    <name evidence="2" type="ORF">D9757_006077</name>
</gene>
<name>A0A8H5HHY7_9AGAR</name>
<accession>A0A8H5HHY7</accession>
<organism evidence="2 3">
    <name type="scientific">Collybiopsis confluens</name>
    <dbReference type="NCBI Taxonomy" id="2823264"/>
    <lineage>
        <taxon>Eukaryota</taxon>
        <taxon>Fungi</taxon>
        <taxon>Dikarya</taxon>
        <taxon>Basidiomycota</taxon>
        <taxon>Agaricomycotina</taxon>
        <taxon>Agaricomycetes</taxon>
        <taxon>Agaricomycetidae</taxon>
        <taxon>Agaricales</taxon>
        <taxon>Marasmiineae</taxon>
        <taxon>Omphalotaceae</taxon>
        <taxon>Collybiopsis</taxon>
    </lineage>
</organism>
<dbReference type="GO" id="GO:0005829">
    <property type="term" value="C:cytosol"/>
    <property type="evidence" value="ECO:0007669"/>
    <property type="project" value="TreeGrafter"/>
</dbReference>
<dbReference type="Pfam" id="PF00117">
    <property type="entry name" value="GATase"/>
    <property type="match status" value="1"/>
</dbReference>
<evidence type="ECO:0000259" key="1">
    <source>
        <dbReference type="Pfam" id="PF00117"/>
    </source>
</evidence>
<dbReference type="PANTHER" id="PTHR42695">
    <property type="entry name" value="GLUTAMINE AMIDOTRANSFERASE YLR126C-RELATED"/>
    <property type="match status" value="1"/>
</dbReference>
<sequence>MSPPKRTVSVALLVCGPMLPQVVPEHGDQPEIIENFLRKSLKSFANSDETDWRDVDLAVHSYDVVGKMEYPAEQEIDGYGAMLITGSVADAYAQLEWIRILQTFIVHLARDHPGVRLFGICFGHQIISIALGGDCVNNDGKWESGPTKIRLTDVGRRVFGKGHSELVLHEMHQDHVPLVPRGFHLLASTDISMNQGMLALNGDALATFSEPPQHSNIELGISSFSPKDIHILTVQAHPEFTNPIVAKIVDVLVADQILTESFGVDVAKQIELQGPDRIEGDGLVVGRAFWRVLGVGGARKG</sequence>
<dbReference type="PROSITE" id="PS51273">
    <property type="entry name" value="GATASE_TYPE_1"/>
    <property type="match status" value="1"/>
</dbReference>
<dbReference type="OrthoDB" id="92161at2759"/>
<feature type="domain" description="Glutamine amidotransferase" evidence="1">
    <location>
        <begin position="71"/>
        <end position="197"/>
    </location>
</feature>
<reference evidence="2 3" key="1">
    <citation type="journal article" date="2020" name="ISME J.">
        <title>Uncovering the hidden diversity of litter-decomposition mechanisms in mushroom-forming fungi.</title>
        <authorList>
            <person name="Floudas D."/>
            <person name="Bentzer J."/>
            <person name="Ahren D."/>
            <person name="Johansson T."/>
            <person name="Persson P."/>
            <person name="Tunlid A."/>
        </authorList>
    </citation>
    <scope>NUCLEOTIDE SEQUENCE [LARGE SCALE GENOMIC DNA]</scope>
    <source>
        <strain evidence="2 3">CBS 406.79</strain>
    </source>
</reference>
<dbReference type="SUPFAM" id="SSF52317">
    <property type="entry name" value="Class I glutamine amidotransferase-like"/>
    <property type="match status" value="1"/>
</dbReference>
<dbReference type="PANTHER" id="PTHR42695:SF5">
    <property type="entry name" value="GLUTAMINE AMIDOTRANSFERASE YLR126C-RELATED"/>
    <property type="match status" value="1"/>
</dbReference>
<evidence type="ECO:0000313" key="3">
    <source>
        <dbReference type="Proteomes" id="UP000518752"/>
    </source>
</evidence>
<evidence type="ECO:0000313" key="2">
    <source>
        <dbReference type="EMBL" id="KAF5383471.1"/>
    </source>
</evidence>
<dbReference type="GO" id="GO:0005634">
    <property type="term" value="C:nucleus"/>
    <property type="evidence" value="ECO:0007669"/>
    <property type="project" value="TreeGrafter"/>
</dbReference>
<dbReference type="EMBL" id="JAACJN010000047">
    <property type="protein sequence ID" value="KAF5383471.1"/>
    <property type="molecule type" value="Genomic_DNA"/>
</dbReference>
<dbReference type="Proteomes" id="UP000518752">
    <property type="component" value="Unassembled WGS sequence"/>
</dbReference>
<protein>
    <recommendedName>
        <fullName evidence="1">Glutamine amidotransferase domain-containing protein</fullName>
    </recommendedName>
</protein>
<dbReference type="InterPro" id="IPR029062">
    <property type="entry name" value="Class_I_gatase-like"/>
</dbReference>
<dbReference type="InterPro" id="IPR017926">
    <property type="entry name" value="GATASE"/>
</dbReference>
<dbReference type="Gene3D" id="3.40.50.880">
    <property type="match status" value="1"/>
</dbReference>
<keyword evidence="3" id="KW-1185">Reference proteome</keyword>
<dbReference type="CDD" id="cd01741">
    <property type="entry name" value="GATase1_1"/>
    <property type="match status" value="1"/>
</dbReference>
<comment type="caution">
    <text evidence="2">The sequence shown here is derived from an EMBL/GenBank/DDBJ whole genome shotgun (WGS) entry which is preliminary data.</text>
</comment>
<dbReference type="AlphaFoldDB" id="A0A8H5HHY7"/>
<proteinExistence type="predicted"/>
<dbReference type="InterPro" id="IPR044992">
    <property type="entry name" value="ChyE-like"/>
</dbReference>